<gene>
    <name evidence="1" type="ORF">TRIADDRAFT_52878</name>
</gene>
<dbReference type="KEGG" id="tad:TRIADDRAFT_52878"/>
<proteinExistence type="predicted"/>
<name>B3RMP7_TRIAD</name>
<dbReference type="GeneID" id="6750937"/>
<sequence>MTAVRRYARKQYSPRRRTWKSGNKFKRRNYRRKRVGTATAKFNGPVGTVRGPFPARERVQLTYAFVRQFDPRLNQNVAFACVSLTNIFDPDPAIGGSQPVFRDEMFQLCDHAVVIAAKVEMWISPSGSNNNSLDYMLCLLPRDKTLY</sequence>
<dbReference type="CTD" id="6750937"/>
<dbReference type="Proteomes" id="UP000009022">
    <property type="component" value="Unassembled WGS sequence"/>
</dbReference>
<evidence type="ECO:0000313" key="2">
    <source>
        <dbReference type="Proteomes" id="UP000009022"/>
    </source>
</evidence>
<dbReference type="AlphaFoldDB" id="B3RMP7"/>
<reference evidence="1 2" key="1">
    <citation type="journal article" date="2008" name="Nature">
        <title>The Trichoplax genome and the nature of placozoans.</title>
        <authorList>
            <person name="Srivastava M."/>
            <person name="Begovic E."/>
            <person name="Chapman J."/>
            <person name="Putnam N.H."/>
            <person name="Hellsten U."/>
            <person name="Kawashima T."/>
            <person name="Kuo A."/>
            <person name="Mitros T."/>
            <person name="Salamov A."/>
            <person name="Carpenter M.L."/>
            <person name="Signorovitch A.Y."/>
            <person name="Moreno M.A."/>
            <person name="Kamm K."/>
            <person name="Grimwood J."/>
            <person name="Schmutz J."/>
            <person name="Shapiro H."/>
            <person name="Grigoriev I.V."/>
            <person name="Buss L.W."/>
            <person name="Schierwater B."/>
            <person name="Dellaporta S.L."/>
            <person name="Rokhsar D.S."/>
        </authorList>
    </citation>
    <scope>NUCLEOTIDE SEQUENCE [LARGE SCALE GENOMIC DNA]</scope>
    <source>
        <strain evidence="1 2">Grell-BS-1999</strain>
    </source>
</reference>
<evidence type="ECO:0000313" key="1">
    <source>
        <dbReference type="EMBL" id="EDV27311.1"/>
    </source>
</evidence>
<accession>B3RMP7</accession>
<protein>
    <submittedName>
        <fullName evidence="1">Uncharacterized protein</fullName>
    </submittedName>
</protein>
<dbReference type="RefSeq" id="XP_002109145.1">
    <property type="nucleotide sequence ID" value="XM_002109109.1"/>
</dbReference>
<organism evidence="1 2">
    <name type="scientific">Trichoplax adhaerens</name>
    <name type="common">Trichoplax reptans</name>
    <dbReference type="NCBI Taxonomy" id="10228"/>
    <lineage>
        <taxon>Eukaryota</taxon>
        <taxon>Metazoa</taxon>
        <taxon>Placozoa</taxon>
        <taxon>Uniplacotomia</taxon>
        <taxon>Trichoplacea</taxon>
        <taxon>Trichoplacidae</taxon>
        <taxon>Trichoplax</taxon>
    </lineage>
</organism>
<dbReference type="EMBL" id="DS985242">
    <property type="protein sequence ID" value="EDV27311.1"/>
    <property type="molecule type" value="Genomic_DNA"/>
</dbReference>
<dbReference type="HOGENOM" id="CLU_1770451_0_0_1"/>
<dbReference type="InParanoid" id="B3RMP7"/>
<keyword evidence="2" id="KW-1185">Reference proteome</keyword>